<dbReference type="Proteomes" id="UP000234206">
    <property type="component" value="Unassembled WGS sequence"/>
</dbReference>
<protein>
    <recommendedName>
        <fullName evidence="3">Glycerate kinase</fullName>
    </recommendedName>
</protein>
<dbReference type="AlphaFoldDB" id="A0A2I1PDS5"/>
<dbReference type="Pfam" id="PF02595">
    <property type="entry name" value="Gly_kinase"/>
    <property type="match status" value="1"/>
</dbReference>
<gene>
    <name evidence="1" type="ORF">CYJ76_00585</name>
</gene>
<dbReference type="InterPro" id="IPR036129">
    <property type="entry name" value="Glycerate_kinase_sf"/>
</dbReference>
<dbReference type="GO" id="GO:0008887">
    <property type="term" value="F:glycerate kinase activity"/>
    <property type="evidence" value="ECO:0007669"/>
    <property type="project" value="InterPro"/>
</dbReference>
<dbReference type="PANTHER" id="PTHR21599">
    <property type="entry name" value="GLYCERATE KINASE"/>
    <property type="match status" value="1"/>
</dbReference>
<proteinExistence type="predicted"/>
<evidence type="ECO:0000313" key="1">
    <source>
        <dbReference type="EMBL" id="PKZ42787.1"/>
    </source>
</evidence>
<dbReference type="InterPro" id="IPR018193">
    <property type="entry name" value="Glyc_kinase_flavodox-like_fold"/>
</dbReference>
<dbReference type="GO" id="GO:0031388">
    <property type="term" value="P:organic acid phosphorylation"/>
    <property type="evidence" value="ECO:0007669"/>
    <property type="project" value="InterPro"/>
</dbReference>
<dbReference type="OrthoDB" id="9774290at2"/>
<dbReference type="PANTHER" id="PTHR21599:SF0">
    <property type="entry name" value="GLYCERATE KINASE"/>
    <property type="match status" value="1"/>
</dbReference>
<keyword evidence="2" id="KW-1185">Reference proteome</keyword>
<dbReference type="EMBL" id="PKIZ01000001">
    <property type="protein sequence ID" value="PKZ42787.1"/>
    <property type="molecule type" value="Genomic_DNA"/>
</dbReference>
<evidence type="ECO:0008006" key="3">
    <source>
        <dbReference type="Google" id="ProtNLM"/>
    </source>
</evidence>
<dbReference type="InterPro" id="IPR004381">
    <property type="entry name" value="Glycerate_kinase"/>
</dbReference>
<dbReference type="Gene3D" id="3.90.1510.10">
    <property type="entry name" value="Glycerate kinase, domain 2"/>
    <property type="match status" value="1"/>
</dbReference>
<name>A0A2I1PDS5_9MICO</name>
<sequence>MGGSACSDGGLGLLTALGAHVLDADGQPVPPGVPGLERAARLDLTPVRERLTGIRLTLAADATNPLLGPHGAAATYGPQKGADAVTVDRIQAALTRWSGLLVEAGCPPGLVESPGAGRPETWVWR</sequence>
<accession>A0A2I1PDS5</accession>
<organism evidence="1 2">
    <name type="scientific">Kytococcus schroeteri</name>
    <dbReference type="NCBI Taxonomy" id="138300"/>
    <lineage>
        <taxon>Bacteria</taxon>
        <taxon>Bacillati</taxon>
        <taxon>Actinomycetota</taxon>
        <taxon>Actinomycetes</taxon>
        <taxon>Micrococcales</taxon>
        <taxon>Kytococcaceae</taxon>
        <taxon>Kytococcus</taxon>
    </lineage>
</organism>
<dbReference type="SUPFAM" id="SSF110738">
    <property type="entry name" value="Glycerate kinase I"/>
    <property type="match status" value="1"/>
</dbReference>
<reference evidence="1 2" key="1">
    <citation type="submission" date="2017-12" db="EMBL/GenBank/DDBJ databases">
        <title>Phylogenetic diversity of female urinary microbiome.</title>
        <authorList>
            <person name="Thomas-White K."/>
            <person name="Wolfe A.J."/>
        </authorList>
    </citation>
    <scope>NUCLEOTIDE SEQUENCE [LARGE SCALE GENOMIC DNA]</scope>
    <source>
        <strain evidence="1 2">UMB1298</strain>
    </source>
</reference>
<evidence type="ECO:0000313" key="2">
    <source>
        <dbReference type="Proteomes" id="UP000234206"/>
    </source>
</evidence>
<comment type="caution">
    <text evidence="1">The sequence shown here is derived from an EMBL/GenBank/DDBJ whole genome shotgun (WGS) entry which is preliminary data.</text>
</comment>